<dbReference type="Gene3D" id="1.20.58.1610">
    <property type="entry name" value="NADH:ubiquinone/plastoquinone oxidoreductase, chain 3"/>
    <property type="match status" value="1"/>
</dbReference>
<evidence type="ECO:0000256" key="9">
    <source>
        <dbReference type="RuleBase" id="RU003640"/>
    </source>
</evidence>
<keyword evidence="4 9" id="KW-0813">Transport</keyword>
<reference evidence="10" key="1">
    <citation type="journal article" date="2017" name="Proc. R. Soc. B">
        <title>Mitochondrial phylogenomics of Hemiptera reveals adaptive innovations driving the diversification of true bugs.</title>
        <authorList>
            <person name="Li H."/>
            <person name="Leavengood J.M.Jr."/>
            <person name="Chapman E.G."/>
            <person name="Burkhardt D."/>
            <person name="Song F."/>
            <person name="Jiang P."/>
            <person name="Liu J."/>
            <person name="Zhou X."/>
            <person name="Cai W."/>
        </authorList>
    </citation>
    <scope>NUCLEOTIDE SEQUENCE</scope>
</reference>
<proteinExistence type="inferred from homology"/>
<comment type="subcellular location">
    <subcellularLocation>
        <location evidence="1">Membrane</location>
    </subcellularLocation>
    <subcellularLocation>
        <location evidence="9">Mitochondrion membrane</location>
        <topology evidence="9">Multi-pass membrane protein</topology>
    </subcellularLocation>
</comment>
<keyword evidence="9" id="KW-0679">Respiratory chain</keyword>
<comment type="similarity">
    <text evidence="2 9">Belongs to the complex I subunit 3 family.</text>
</comment>
<dbReference type="PANTHER" id="PTHR11058">
    <property type="entry name" value="NADH-UBIQUINONE OXIDOREDUCTASE CHAIN 3"/>
    <property type="match status" value="1"/>
</dbReference>
<organism evidence="10">
    <name type="scientific">Henschiella sp. PJ-2015</name>
    <dbReference type="NCBI Taxonomy" id="1663422"/>
    <lineage>
        <taxon>Eukaryota</taxon>
        <taxon>Metazoa</taxon>
        <taxon>Ecdysozoa</taxon>
        <taxon>Arthropoda</taxon>
        <taxon>Hexapoda</taxon>
        <taxon>Insecta</taxon>
        <taxon>Pterygota</taxon>
        <taxon>Neoptera</taxon>
        <taxon>Paraneoptera</taxon>
        <taxon>Hemiptera</taxon>
        <taxon>Heteroptera</taxon>
        <taxon>Enicocephalidae</taxon>
        <taxon>Henschiella</taxon>
    </lineage>
</organism>
<evidence type="ECO:0000256" key="7">
    <source>
        <dbReference type="ARBA" id="ARBA00023136"/>
    </source>
</evidence>
<keyword evidence="5 9" id="KW-0812">Transmembrane</keyword>
<evidence type="ECO:0000256" key="1">
    <source>
        <dbReference type="ARBA" id="ARBA00004370"/>
    </source>
</evidence>
<keyword evidence="9" id="KW-1278">Translocase</keyword>
<dbReference type="AlphaFoldDB" id="A0A342D247"/>
<evidence type="ECO:0000256" key="8">
    <source>
        <dbReference type="ARBA" id="ARBA00049551"/>
    </source>
</evidence>
<sequence length="117" mass="13897">MYFIFISSMLSIMISMILMILTYFISMKKLFNQEKLSPFECGFNPLNSARIPFSLHFFMISILFLIFDIEIIIIIPMIITMKMINPLYWFISIMYIIVILTLGLIHEWINGILNWTI</sequence>
<feature type="transmembrane region" description="Helical" evidence="9">
    <location>
        <begin position="57"/>
        <end position="81"/>
    </location>
</feature>
<dbReference type="GO" id="GO:0031966">
    <property type="term" value="C:mitochondrial membrane"/>
    <property type="evidence" value="ECO:0007669"/>
    <property type="project" value="UniProtKB-SubCell"/>
</dbReference>
<dbReference type="InterPro" id="IPR038430">
    <property type="entry name" value="NDAH_ubi_oxred_su3_sf"/>
</dbReference>
<dbReference type="PANTHER" id="PTHR11058:SF9">
    <property type="entry name" value="NADH-UBIQUINONE OXIDOREDUCTASE CHAIN 3"/>
    <property type="match status" value="1"/>
</dbReference>
<evidence type="ECO:0000313" key="10">
    <source>
        <dbReference type="EMBL" id="AKK32524.1"/>
    </source>
</evidence>
<evidence type="ECO:0000256" key="5">
    <source>
        <dbReference type="ARBA" id="ARBA00022692"/>
    </source>
</evidence>
<keyword evidence="9" id="KW-0830">Ubiquinone</keyword>
<feature type="transmembrane region" description="Helical" evidence="9">
    <location>
        <begin position="87"/>
        <end position="105"/>
    </location>
</feature>
<evidence type="ECO:0000256" key="6">
    <source>
        <dbReference type="ARBA" id="ARBA00022989"/>
    </source>
</evidence>
<name>A0A342D247_9HEMI</name>
<evidence type="ECO:0000256" key="3">
    <source>
        <dbReference type="ARBA" id="ARBA00021007"/>
    </source>
</evidence>
<comment type="catalytic activity">
    <reaction evidence="8 9">
        <text>a ubiquinone + NADH + 5 H(+)(in) = a ubiquinol + NAD(+) + 4 H(+)(out)</text>
        <dbReference type="Rhea" id="RHEA:29091"/>
        <dbReference type="Rhea" id="RHEA-COMP:9565"/>
        <dbReference type="Rhea" id="RHEA-COMP:9566"/>
        <dbReference type="ChEBI" id="CHEBI:15378"/>
        <dbReference type="ChEBI" id="CHEBI:16389"/>
        <dbReference type="ChEBI" id="CHEBI:17976"/>
        <dbReference type="ChEBI" id="CHEBI:57540"/>
        <dbReference type="ChEBI" id="CHEBI:57945"/>
        <dbReference type="EC" id="7.1.1.2"/>
    </reaction>
</comment>
<dbReference type="InterPro" id="IPR000440">
    <property type="entry name" value="NADH_UbQ/plastoQ_OxRdtase_su3"/>
</dbReference>
<comment type="function">
    <text evidence="9">Core subunit of the mitochondrial membrane respiratory chain NADH dehydrogenase (Complex I) which catalyzes electron transfer from NADH through the respiratory chain, using ubiquinone as an electron acceptor. Essential for the catalytic activity of complex I.</text>
</comment>
<feature type="transmembrane region" description="Helical" evidence="9">
    <location>
        <begin position="6"/>
        <end position="25"/>
    </location>
</feature>
<dbReference type="GO" id="GO:0030964">
    <property type="term" value="C:NADH dehydrogenase complex"/>
    <property type="evidence" value="ECO:0007669"/>
    <property type="project" value="TreeGrafter"/>
</dbReference>
<protein>
    <recommendedName>
        <fullName evidence="3 9">NADH-ubiquinone oxidoreductase chain 3</fullName>
        <ecNumber evidence="9">7.1.1.2</ecNumber>
    </recommendedName>
</protein>
<keyword evidence="9" id="KW-0249">Electron transport</keyword>
<accession>A0A342D247</accession>
<keyword evidence="6 9" id="KW-1133">Transmembrane helix</keyword>
<keyword evidence="9" id="KW-0520">NAD</keyword>
<dbReference type="GO" id="GO:0008137">
    <property type="term" value="F:NADH dehydrogenase (ubiquinone) activity"/>
    <property type="evidence" value="ECO:0007669"/>
    <property type="project" value="UniProtKB-UniRule"/>
</dbReference>
<keyword evidence="7 9" id="KW-0472">Membrane</keyword>
<evidence type="ECO:0000256" key="4">
    <source>
        <dbReference type="ARBA" id="ARBA00022448"/>
    </source>
</evidence>
<dbReference type="EC" id="7.1.1.2" evidence="9"/>
<gene>
    <name evidence="10" type="primary">ND3</name>
</gene>
<geneLocation type="mitochondrion" evidence="10"/>
<keyword evidence="9 10" id="KW-0496">Mitochondrion</keyword>
<dbReference type="Pfam" id="PF00507">
    <property type="entry name" value="Oxidored_q4"/>
    <property type="match status" value="1"/>
</dbReference>
<dbReference type="EMBL" id="KP406516">
    <property type="protein sequence ID" value="AKK32524.1"/>
    <property type="molecule type" value="Genomic_DNA"/>
</dbReference>
<evidence type="ECO:0000256" key="2">
    <source>
        <dbReference type="ARBA" id="ARBA00008472"/>
    </source>
</evidence>